<keyword evidence="2" id="KW-1185">Reference proteome</keyword>
<organism evidence="1 2">
    <name type="scientific">Pseudofrankia asymbiotica</name>
    <dbReference type="NCBI Taxonomy" id="1834516"/>
    <lineage>
        <taxon>Bacteria</taxon>
        <taxon>Bacillati</taxon>
        <taxon>Actinomycetota</taxon>
        <taxon>Actinomycetes</taxon>
        <taxon>Frankiales</taxon>
        <taxon>Frankiaceae</taxon>
        <taxon>Pseudofrankia</taxon>
    </lineage>
</organism>
<dbReference type="STRING" id="1834516.BL253_31910"/>
<dbReference type="AlphaFoldDB" id="A0A1V2I1T3"/>
<comment type="caution">
    <text evidence="1">The sequence shown here is derived from an EMBL/GenBank/DDBJ whole genome shotgun (WGS) entry which is preliminary data.</text>
</comment>
<name>A0A1V2I1T3_9ACTN</name>
<gene>
    <name evidence="1" type="ORF">BL253_31910</name>
</gene>
<dbReference type="RefSeq" id="WP_076821214.1">
    <property type="nucleotide sequence ID" value="NZ_MOMC01000079.1"/>
</dbReference>
<protein>
    <submittedName>
        <fullName evidence="1">Uncharacterized protein</fullName>
    </submittedName>
</protein>
<proteinExistence type="predicted"/>
<evidence type="ECO:0000313" key="2">
    <source>
        <dbReference type="Proteomes" id="UP000188929"/>
    </source>
</evidence>
<reference evidence="2" key="1">
    <citation type="submission" date="2016-10" db="EMBL/GenBank/DDBJ databases">
        <title>Frankia sp. NRRL B-16386 Genome sequencing.</title>
        <authorList>
            <person name="Ghodhbane-Gtari F."/>
            <person name="Swanson E."/>
            <person name="Gueddou A."/>
            <person name="Hezbri K."/>
            <person name="Ktari K."/>
            <person name="Nouioui I."/>
            <person name="Morris K."/>
            <person name="Simpson S."/>
            <person name="Abebe-Akele F."/>
            <person name="Thomas K."/>
            <person name="Gtari M."/>
            <person name="Tisa L.S."/>
        </authorList>
    </citation>
    <scope>NUCLEOTIDE SEQUENCE [LARGE SCALE GENOMIC DNA]</scope>
    <source>
        <strain evidence="2">NRRL B-16386</strain>
    </source>
</reference>
<accession>A0A1V2I1T3</accession>
<dbReference type="Proteomes" id="UP000188929">
    <property type="component" value="Unassembled WGS sequence"/>
</dbReference>
<sequence>MSPARGRPAGRTAIEDRWARRRATYVTRRGRATTPAGRLMAAADYLRGALGDVPPGQAHKVGGDAAAHLAYLAEMLRREQIGRE</sequence>
<evidence type="ECO:0000313" key="1">
    <source>
        <dbReference type="EMBL" id="ONH23825.1"/>
    </source>
</evidence>
<dbReference type="EMBL" id="MOMC01000079">
    <property type="protein sequence ID" value="ONH23825.1"/>
    <property type="molecule type" value="Genomic_DNA"/>
</dbReference>